<protein>
    <submittedName>
        <fullName evidence="8">G_PROTEIN_RECEP_F1_2 domain-containing protein</fullName>
    </submittedName>
</protein>
<keyword evidence="4 5" id="KW-0472">Membrane</keyword>
<evidence type="ECO:0000256" key="4">
    <source>
        <dbReference type="ARBA" id="ARBA00023136"/>
    </source>
</evidence>
<evidence type="ECO:0000256" key="1">
    <source>
        <dbReference type="ARBA" id="ARBA00004370"/>
    </source>
</evidence>
<comment type="subcellular location">
    <subcellularLocation>
        <location evidence="1">Membrane</location>
    </subcellularLocation>
</comment>
<dbReference type="SUPFAM" id="SSF81321">
    <property type="entry name" value="Family A G protein-coupled receptor-like"/>
    <property type="match status" value="1"/>
</dbReference>
<dbReference type="GO" id="GO:0016020">
    <property type="term" value="C:membrane"/>
    <property type="evidence" value="ECO:0007669"/>
    <property type="project" value="UniProtKB-SubCell"/>
</dbReference>
<evidence type="ECO:0000256" key="5">
    <source>
        <dbReference type="SAM" id="Phobius"/>
    </source>
</evidence>
<evidence type="ECO:0000256" key="3">
    <source>
        <dbReference type="ARBA" id="ARBA00022989"/>
    </source>
</evidence>
<feature type="transmembrane region" description="Helical" evidence="5">
    <location>
        <begin position="134"/>
        <end position="152"/>
    </location>
</feature>
<feature type="transmembrane region" description="Helical" evidence="5">
    <location>
        <begin position="49"/>
        <end position="70"/>
    </location>
</feature>
<organism evidence="7 8">
    <name type="scientific">Panagrellus redivivus</name>
    <name type="common">Microworm</name>
    <dbReference type="NCBI Taxonomy" id="6233"/>
    <lineage>
        <taxon>Eukaryota</taxon>
        <taxon>Metazoa</taxon>
        <taxon>Ecdysozoa</taxon>
        <taxon>Nematoda</taxon>
        <taxon>Chromadorea</taxon>
        <taxon>Rhabditida</taxon>
        <taxon>Tylenchina</taxon>
        <taxon>Panagrolaimomorpha</taxon>
        <taxon>Panagrolaimoidea</taxon>
        <taxon>Panagrolaimidae</taxon>
        <taxon>Panagrellus</taxon>
    </lineage>
</organism>
<dbReference type="AlphaFoldDB" id="A0A7E4W866"/>
<reference evidence="8" key="2">
    <citation type="submission" date="2020-10" db="UniProtKB">
        <authorList>
            <consortium name="WormBaseParasite"/>
        </authorList>
    </citation>
    <scope>IDENTIFICATION</scope>
</reference>
<feature type="transmembrane region" description="Helical" evidence="5">
    <location>
        <begin position="172"/>
        <end position="191"/>
    </location>
</feature>
<feature type="transmembrane region" description="Helical" evidence="5">
    <location>
        <begin position="225"/>
        <end position="245"/>
    </location>
</feature>
<accession>A0A7E4W866</accession>
<keyword evidence="2 5" id="KW-0812">Transmembrane</keyword>
<dbReference type="SMART" id="SM01381">
    <property type="entry name" value="7TM_GPCR_Srsx"/>
    <property type="match status" value="1"/>
</dbReference>
<feature type="transmembrane region" description="Helical" evidence="5">
    <location>
        <begin position="82"/>
        <end position="100"/>
    </location>
</feature>
<dbReference type="GO" id="GO:0004930">
    <property type="term" value="F:G protein-coupled receptor activity"/>
    <property type="evidence" value="ECO:0007669"/>
    <property type="project" value="InterPro"/>
</dbReference>
<name>A0A7E4W866_PANRE</name>
<dbReference type="InterPro" id="IPR017452">
    <property type="entry name" value="GPCR_Rhodpsn_7TM"/>
</dbReference>
<dbReference type="WBParaSite" id="Pan_g7446.t1">
    <property type="protein sequence ID" value="Pan_g7446.t1"/>
    <property type="gene ID" value="Pan_g7446"/>
</dbReference>
<dbReference type="PROSITE" id="PS50262">
    <property type="entry name" value="G_PROTEIN_RECEP_F1_2"/>
    <property type="match status" value="1"/>
</dbReference>
<dbReference type="InterPro" id="IPR000276">
    <property type="entry name" value="GPCR_Rhodpsn"/>
</dbReference>
<feature type="transmembrane region" description="Helical" evidence="5">
    <location>
        <begin position="12"/>
        <end position="37"/>
    </location>
</feature>
<proteinExistence type="predicted"/>
<dbReference type="Gene3D" id="1.20.1070.10">
    <property type="entry name" value="Rhodopsin 7-helix transmembrane proteins"/>
    <property type="match status" value="1"/>
</dbReference>
<feature type="domain" description="G-protein coupled receptors family 1 profile" evidence="6">
    <location>
        <begin position="27"/>
        <end position="274"/>
    </location>
</feature>
<dbReference type="InterPro" id="IPR047130">
    <property type="entry name" value="7TM_GPCR_Srsx_nematod"/>
</dbReference>
<keyword evidence="7" id="KW-1185">Reference proteome</keyword>
<dbReference type="PANTHER" id="PTHR23360">
    <property type="entry name" value="G-PROTEIN COUPLED RECEPTORS FAMILY 1 PROFILE DOMAIN-CONTAINING PROTEIN-RELATED"/>
    <property type="match status" value="1"/>
</dbReference>
<dbReference type="InterPro" id="IPR019424">
    <property type="entry name" value="7TM_GPCR_Srsx"/>
</dbReference>
<evidence type="ECO:0000313" key="8">
    <source>
        <dbReference type="WBParaSite" id="Pan_g7446.t1"/>
    </source>
</evidence>
<feature type="transmembrane region" description="Helical" evidence="5">
    <location>
        <begin position="251"/>
        <end position="274"/>
    </location>
</feature>
<keyword evidence="3 5" id="KW-1133">Transmembrane helix</keyword>
<reference evidence="7" key="1">
    <citation type="journal article" date="2013" name="Genetics">
        <title>The draft genome and transcriptome of Panagrellus redivivus are shaped by the harsh demands of a free-living lifestyle.</title>
        <authorList>
            <person name="Srinivasan J."/>
            <person name="Dillman A.R."/>
            <person name="Macchietto M.G."/>
            <person name="Heikkinen L."/>
            <person name="Lakso M."/>
            <person name="Fracchia K.M."/>
            <person name="Antoshechkin I."/>
            <person name="Mortazavi A."/>
            <person name="Wong G."/>
            <person name="Sternberg P.W."/>
        </authorList>
    </citation>
    <scope>NUCLEOTIDE SEQUENCE [LARGE SCALE GENOMIC DNA]</scope>
    <source>
        <strain evidence="7">MT8872</strain>
    </source>
</reference>
<dbReference type="Pfam" id="PF10320">
    <property type="entry name" value="7TM_GPCR_Srsx"/>
    <property type="match status" value="1"/>
</dbReference>
<evidence type="ECO:0000259" key="6">
    <source>
        <dbReference type="PROSITE" id="PS50262"/>
    </source>
</evidence>
<evidence type="ECO:0000313" key="7">
    <source>
        <dbReference type="Proteomes" id="UP000492821"/>
    </source>
</evidence>
<dbReference type="PANTHER" id="PTHR23360:SF29">
    <property type="entry name" value="G_PROTEIN_RECEP_F1_2 DOMAIN-CONTAINING PROTEIN"/>
    <property type="match status" value="1"/>
</dbReference>
<sequence length="335" mass="38409">MDYYPDPDQLLWLFVFRMVFATFCIVLNLFLLIVFIFSRSYRQSFHNWLTTMMAFADVIVGIGIFTRVFVYITGYPRTSEGYSRSVCLTIAIPQILGILWSQSVMANMANDRLKAVKNLMAYGNISFLKEATKIFIEWIIVAVAVILFAYLSLPEGRSVQCSTGSIASHPFLYAYVITGLLKGTAVLIIYYRALKLLKEKTQDARSKVVGINVHKAVFKRVKRLLFWYITFCVAPLWIVFVFLLMNLNENILAYGALFVGMTAETFSVASFFVLSWKNKEIKGIFNRILLRKSSIEPTTLPSHISYIKSSREDKPRMIIVTSFVAIFDFNNTYND</sequence>
<evidence type="ECO:0000256" key="2">
    <source>
        <dbReference type="ARBA" id="ARBA00022692"/>
    </source>
</evidence>
<dbReference type="Proteomes" id="UP000492821">
    <property type="component" value="Unassembled WGS sequence"/>
</dbReference>